<comment type="caution">
    <text evidence="1">The sequence shown here is derived from an EMBL/GenBank/DDBJ whole genome shotgun (WGS) entry which is preliminary data.</text>
</comment>
<gene>
    <name evidence="1" type="ORF">COLO4_00455</name>
</gene>
<organism evidence="1 2">
    <name type="scientific">Corchorus olitorius</name>
    <dbReference type="NCBI Taxonomy" id="93759"/>
    <lineage>
        <taxon>Eukaryota</taxon>
        <taxon>Viridiplantae</taxon>
        <taxon>Streptophyta</taxon>
        <taxon>Embryophyta</taxon>
        <taxon>Tracheophyta</taxon>
        <taxon>Spermatophyta</taxon>
        <taxon>Magnoliopsida</taxon>
        <taxon>eudicotyledons</taxon>
        <taxon>Gunneridae</taxon>
        <taxon>Pentapetalae</taxon>
        <taxon>rosids</taxon>
        <taxon>malvids</taxon>
        <taxon>Malvales</taxon>
        <taxon>Malvaceae</taxon>
        <taxon>Grewioideae</taxon>
        <taxon>Apeibeae</taxon>
        <taxon>Corchorus</taxon>
    </lineage>
</organism>
<accession>A0A1R3L3T2</accession>
<dbReference type="Gene3D" id="1.25.40.10">
    <property type="entry name" value="Tetratricopeptide repeat domain"/>
    <property type="match status" value="1"/>
</dbReference>
<dbReference type="InterPro" id="IPR011990">
    <property type="entry name" value="TPR-like_helical_dom_sf"/>
</dbReference>
<dbReference type="Proteomes" id="UP000187203">
    <property type="component" value="Unassembled WGS sequence"/>
</dbReference>
<sequence length="140" mass="15671">MYSKCGDVKKSLEGRAAIDFFSRMQETTVKPNSVTFNNVLCPCSHAGLVKKAQPSISFLAGAKLTSRIYFVPYHKTSYFSRELVNCLIAFFQLALKLFKDYNLFYYLVLMAHERIKRGTAAKANVLGLVLLIDESAISSA</sequence>
<dbReference type="EMBL" id="AWUE01002519">
    <property type="protein sequence ID" value="OMP14005.1"/>
    <property type="molecule type" value="Genomic_DNA"/>
</dbReference>
<evidence type="ECO:0000313" key="2">
    <source>
        <dbReference type="Proteomes" id="UP000187203"/>
    </source>
</evidence>
<proteinExistence type="predicted"/>
<dbReference type="AlphaFoldDB" id="A0A1R3L3T2"/>
<evidence type="ECO:0000313" key="1">
    <source>
        <dbReference type="EMBL" id="OMP14005.1"/>
    </source>
</evidence>
<evidence type="ECO:0008006" key="3">
    <source>
        <dbReference type="Google" id="ProtNLM"/>
    </source>
</evidence>
<name>A0A1R3L3T2_9ROSI</name>
<keyword evidence="2" id="KW-1185">Reference proteome</keyword>
<dbReference type="STRING" id="93759.A0A1R3L3T2"/>
<reference evidence="2" key="1">
    <citation type="submission" date="2013-09" db="EMBL/GenBank/DDBJ databases">
        <title>Corchorus olitorius genome sequencing.</title>
        <authorList>
            <person name="Alam M."/>
            <person name="Haque M.S."/>
            <person name="Islam M.S."/>
            <person name="Emdad E.M."/>
            <person name="Islam M.M."/>
            <person name="Ahmed B."/>
            <person name="Halim A."/>
            <person name="Hossen Q.M.M."/>
            <person name="Hossain M.Z."/>
            <person name="Ahmed R."/>
            <person name="Khan M.M."/>
            <person name="Islam R."/>
            <person name="Rashid M.M."/>
            <person name="Khan S.A."/>
            <person name="Rahman M.S."/>
            <person name="Alam M."/>
            <person name="Yahiya A.S."/>
            <person name="Khan M.S."/>
            <person name="Azam M.S."/>
            <person name="Haque T."/>
            <person name="Lashkar M.Z.H."/>
            <person name="Akhand A.I."/>
            <person name="Morshed G."/>
            <person name="Roy S."/>
            <person name="Uddin K.S."/>
            <person name="Rabeya T."/>
            <person name="Hossain A.S."/>
            <person name="Chowdhury A."/>
            <person name="Snigdha A.R."/>
            <person name="Mortoza M.S."/>
            <person name="Matin S.A."/>
            <person name="Hoque S.M.E."/>
            <person name="Islam M.K."/>
            <person name="Roy D.K."/>
            <person name="Haider R."/>
            <person name="Moosa M.M."/>
            <person name="Elias S.M."/>
            <person name="Hasan A.M."/>
            <person name="Jahan S."/>
            <person name="Shafiuddin M."/>
            <person name="Mahmood N."/>
            <person name="Shommy N.S."/>
        </authorList>
    </citation>
    <scope>NUCLEOTIDE SEQUENCE [LARGE SCALE GENOMIC DNA]</scope>
    <source>
        <strain evidence="2">cv. O-4</strain>
    </source>
</reference>
<protein>
    <recommendedName>
        <fullName evidence="3">Pentatricopeptide repeat-containing protein</fullName>
    </recommendedName>
</protein>